<dbReference type="Proteomes" id="UP001500707">
    <property type="component" value="Unassembled WGS sequence"/>
</dbReference>
<proteinExistence type="predicted"/>
<comment type="caution">
    <text evidence="3">The sequence shown here is derived from an EMBL/GenBank/DDBJ whole genome shotgun (WGS) entry which is preliminary data.</text>
</comment>
<feature type="signal peptide" evidence="2">
    <location>
        <begin position="1"/>
        <end position="31"/>
    </location>
</feature>
<dbReference type="RefSeq" id="WP_346185729.1">
    <property type="nucleotide sequence ID" value="NZ_BAABCE010000020.1"/>
</dbReference>
<sequence length="561" mass="54968">MHRPKFKSHAVLLAIALAAVLTTGCSTNNPATTDAAASKASESPGPAAAQEQLAVVSAPSGAATPTAVADGDGAGRAKKSSLKVASYDRKTGRAVITSRTPTKPTAKPSTPPSTGTPADPSTTAPADPSTTAPADPSTTAPADPSTTAPADPSAGASASSSAGASAGPSAQPPVAVGDIIASAPAPGAPDGVLAKVTDVVGAAENGGTAVETEPAKLNSVLGASKAEGEVPVDPSSVDVKPLVNGVKVSWAKTGDLHFGPEGAKLPLGSLRLDVGAAIATAEGAPASAAASVEGFVQLAPEVAFSYDGSEDADGSDASGTTGGTAGSGTADGTADSAGEGTPPGAAFLGLSGDWASKWSLKGRAAGSTNGQPIRIPFAELHSDPVIQVGPIPVVVNLDLTCYIQVNADGKVTVDVEQDLKGDFRVGGSFSWAKGWTPVSESEMTGEPLKTKVTAAGDVKAALGAEATVGLYGTVGVTADLAPYVRAHADASAEGSADGTGSASGAYALYGGVDLTGTLNFQLTIFGTPVFQTKIPLGALHHEWLLTEGKATTTSPPPTKSG</sequence>
<evidence type="ECO:0000313" key="4">
    <source>
        <dbReference type="Proteomes" id="UP001500707"/>
    </source>
</evidence>
<evidence type="ECO:0000256" key="2">
    <source>
        <dbReference type="SAM" id="SignalP"/>
    </source>
</evidence>
<organism evidence="3 4">
    <name type="scientific">Streptomyces osmaniensis</name>
    <dbReference type="NCBI Taxonomy" id="593134"/>
    <lineage>
        <taxon>Bacteria</taxon>
        <taxon>Bacillati</taxon>
        <taxon>Actinomycetota</taxon>
        <taxon>Actinomycetes</taxon>
        <taxon>Kitasatosporales</taxon>
        <taxon>Streptomycetaceae</taxon>
        <taxon>Streptomyces</taxon>
    </lineage>
</organism>
<protein>
    <recommendedName>
        <fullName evidence="5">Lipoprotein</fullName>
    </recommendedName>
</protein>
<gene>
    <name evidence="3" type="ORF">GCM10022295_77970</name>
</gene>
<feature type="region of interest" description="Disordered" evidence="1">
    <location>
        <begin position="28"/>
        <end position="172"/>
    </location>
</feature>
<feature type="compositionally biased region" description="Low complexity" evidence="1">
    <location>
        <begin position="327"/>
        <end position="340"/>
    </location>
</feature>
<keyword evidence="2" id="KW-0732">Signal</keyword>
<feature type="compositionally biased region" description="Low complexity" evidence="1">
    <location>
        <begin position="100"/>
        <end position="169"/>
    </location>
</feature>
<evidence type="ECO:0008006" key="5">
    <source>
        <dbReference type="Google" id="ProtNLM"/>
    </source>
</evidence>
<accession>A0ABP6YL25</accession>
<reference evidence="4" key="1">
    <citation type="journal article" date="2019" name="Int. J. Syst. Evol. Microbiol.">
        <title>The Global Catalogue of Microorganisms (GCM) 10K type strain sequencing project: providing services to taxonomists for standard genome sequencing and annotation.</title>
        <authorList>
            <consortium name="The Broad Institute Genomics Platform"/>
            <consortium name="The Broad Institute Genome Sequencing Center for Infectious Disease"/>
            <person name="Wu L."/>
            <person name="Ma J."/>
        </authorList>
    </citation>
    <scope>NUCLEOTIDE SEQUENCE [LARGE SCALE GENOMIC DNA]</scope>
    <source>
        <strain evidence="4">JCM 17656</strain>
    </source>
</reference>
<name>A0ABP6YL25_9ACTN</name>
<dbReference type="PROSITE" id="PS51257">
    <property type="entry name" value="PROKAR_LIPOPROTEIN"/>
    <property type="match status" value="1"/>
</dbReference>
<evidence type="ECO:0000313" key="3">
    <source>
        <dbReference type="EMBL" id="GAA3584941.1"/>
    </source>
</evidence>
<feature type="chain" id="PRO_5046611126" description="Lipoprotein" evidence="2">
    <location>
        <begin position="32"/>
        <end position="561"/>
    </location>
</feature>
<feature type="region of interest" description="Disordered" evidence="1">
    <location>
        <begin position="307"/>
        <end position="345"/>
    </location>
</feature>
<keyword evidence="4" id="KW-1185">Reference proteome</keyword>
<evidence type="ECO:0000256" key="1">
    <source>
        <dbReference type="SAM" id="MobiDB-lite"/>
    </source>
</evidence>
<dbReference type="EMBL" id="BAABCE010000020">
    <property type="protein sequence ID" value="GAA3584941.1"/>
    <property type="molecule type" value="Genomic_DNA"/>
</dbReference>